<evidence type="ECO:0000313" key="3">
    <source>
        <dbReference type="Proteomes" id="UP000308760"/>
    </source>
</evidence>
<dbReference type="AlphaFoldDB" id="A0A4S8PZS2"/>
<name>A0A4S8PZS2_9ACTN</name>
<organism evidence="2 3">
    <name type="scientific">Glycomyces buryatensis</name>
    <dbReference type="NCBI Taxonomy" id="2570927"/>
    <lineage>
        <taxon>Bacteria</taxon>
        <taxon>Bacillati</taxon>
        <taxon>Actinomycetota</taxon>
        <taxon>Actinomycetes</taxon>
        <taxon>Glycomycetales</taxon>
        <taxon>Glycomycetaceae</taxon>
        <taxon>Glycomyces</taxon>
    </lineage>
</organism>
<keyword evidence="3" id="KW-1185">Reference proteome</keyword>
<proteinExistence type="predicted"/>
<evidence type="ECO:0000313" key="2">
    <source>
        <dbReference type="EMBL" id="THV35675.1"/>
    </source>
</evidence>
<reference evidence="2 3" key="2">
    <citation type="submission" date="2019-05" db="EMBL/GenBank/DDBJ databases">
        <title>Glycomyces buryatensis sp. nov.</title>
        <authorList>
            <person name="Nikitina E."/>
        </authorList>
    </citation>
    <scope>NUCLEOTIDE SEQUENCE [LARGE SCALE GENOMIC DNA]</scope>
    <source>
        <strain evidence="2 3">18</strain>
    </source>
</reference>
<sequence>MSSYQDDVDSLIRQIENVNSWIWDSDDVRSQIHLFRGSMELLVSGSLAAGRQTLEDLQILRDLMVQFQGEDDFGEIANLLDGWQGGAASMYAELGPSEFPQIWANQIEYLDGLIANVGGQTELLRKSRQISRDIARAAIADGGSEVSTVGRFGLILAGAVVAGGVAAALPASGGLSTVALGTGLEIVGNLISGMGADSDDGEIEPVFKFDGDPPERLDQAFETLRELIDDHLNFREQFRSNVILTFNDINPANITIGQYGPVSSEIEFADRNDVSRDIGILQFVGDARLPYLVDIFYGLGQKLGNSIDGTGGDASSMPRVPGGEQLEYRGQILVDAINSSAQFLDTLAANFRAAAADFAEIENVTQQELEGIISDLEEVWNTHPPDGPVDTGDIDEELPD</sequence>
<comment type="caution">
    <text evidence="2">The sequence shown here is derived from an EMBL/GenBank/DDBJ whole genome shotgun (WGS) entry which is preliminary data.</text>
</comment>
<evidence type="ECO:0000256" key="1">
    <source>
        <dbReference type="SAM" id="MobiDB-lite"/>
    </source>
</evidence>
<accession>A0A4S8PZS2</accession>
<dbReference type="Proteomes" id="UP000308760">
    <property type="component" value="Unassembled WGS sequence"/>
</dbReference>
<reference evidence="3" key="1">
    <citation type="submission" date="2019-04" db="EMBL/GenBank/DDBJ databases">
        <title>Nocardioides xinjiangensis sp. nov.</title>
        <authorList>
            <person name="Liu S."/>
        </authorList>
    </citation>
    <scope>NUCLEOTIDE SEQUENCE [LARGE SCALE GENOMIC DNA]</scope>
    <source>
        <strain evidence="3">18</strain>
    </source>
</reference>
<dbReference type="RefSeq" id="WP_136536832.1">
    <property type="nucleotide sequence ID" value="NZ_STGY01000073.1"/>
</dbReference>
<dbReference type="EMBL" id="STGY01000073">
    <property type="protein sequence ID" value="THV35675.1"/>
    <property type="molecule type" value="Genomic_DNA"/>
</dbReference>
<gene>
    <name evidence="2" type="ORF">FAB82_22635</name>
</gene>
<feature type="region of interest" description="Disordered" evidence="1">
    <location>
        <begin position="380"/>
        <end position="400"/>
    </location>
</feature>
<protein>
    <submittedName>
        <fullName evidence="2">Uncharacterized protein</fullName>
    </submittedName>
</protein>
<dbReference type="OrthoDB" id="4560890at2"/>